<dbReference type="InterPro" id="IPR050109">
    <property type="entry name" value="HTH-type_TetR-like_transc_reg"/>
</dbReference>
<evidence type="ECO:0000313" key="7">
    <source>
        <dbReference type="Proteomes" id="UP000189004"/>
    </source>
</evidence>
<protein>
    <submittedName>
        <fullName evidence="6">TetR family transcriptional regulator</fullName>
    </submittedName>
</protein>
<feature type="DNA-binding region" description="H-T-H motif" evidence="4">
    <location>
        <begin position="37"/>
        <end position="56"/>
    </location>
</feature>
<evidence type="ECO:0000256" key="1">
    <source>
        <dbReference type="ARBA" id="ARBA00023015"/>
    </source>
</evidence>
<evidence type="ECO:0000256" key="4">
    <source>
        <dbReference type="PROSITE-ProRule" id="PRU00335"/>
    </source>
</evidence>
<organism evidence="6 7">
    <name type="scientific">Nocardiopsis sinuspersici</name>
    <dbReference type="NCBI Taxonomy" id="501010"/>
    <lineage>
        <taxon>Bacteria</taxon>
        <taxon>Bacillati</taxon>
        <taxon>Actinomycetota</taxon>
        <taxon>Actinomycetes</taxon>
        <taxon>Streptosporangiales</taxon>
        <taxon>Nocardiopsidaceae</taxon>
        <taxon>Nocardiopsis</taxon>
    </lineage>
</organism>
<dbReference type="Proteomes" id="UP000189004">
    <property type="component" value="Unassembled WGS sequence"/>
</dbReference>
<evidence type="ECO:0000256" key="2">
    <source>
        <dbReference type="ARBA" id="ARBA00023125"/>
    </source>
</evidence>
<dbReference type="SUPFAM" id="SSF46689">
    <property type="entry name" value="Homeodomain-like"/>
    <property type="match status" value="1"/>
</dbReference>
<sequence>MAKSSSDPRDPRVARTRRDVIQASAAILLEDGWGAATHAEVARRSGYSKATVYAHWPTPTDLMRDAIDRICEDSTPPSPSGNLREDLHTFLGRFALTLSERRYDQLMAGVIERAGRDEGARDLRNRLYETATNGIRDILAAHLPARDVVPSLAMLVGAVLVRVTYEGEAATPEFITDVVDRVLG</sequence>
<accession>A0A1V3BZD0</accession>
<dbReference type="InterPro" id="IPR036271">
    <property type="entry name" value="Tet_transcr_reg_TetR-rel_C_sf"/>
</dbReference>
<dbReference type="PANTHER" id="PTHR30055:SF234">
    <property type="entry name" value="HTH-TYPE TRANSCRIPTIONAL REGULATOR BETI"/>
    <property type="match status" value="1"/>
</dbReference>
<keyword evidence="7" id="KW-1185">Reference proteome</keyword>
<keyword evidence="3" id="KW-0804">Transcription</keyword>
<dbReference type="OrthoDB" id="9796019at2"/>
<feature type="domain" description="HTH tetR-type" evidence="5">
    <location>
        <begin position="14"/>
        <end position="74"/>
    </location>
</feature>
<dbReference type="Gene3D" id="1.10.10.60">
    <property type="entry name" value="Homeodomain-like"/>
    <property type="match status" value="1"/>
</dbReference>
<dbReference type="AlphaFoldDB" id="A0A1V3BZD0"/>
<dbReference type="InterPro" id="IPR009057">
    <property type="entry name" value="Homeodomain-like_sf"/>
</dbReference>
<evidence type="ECO:0000313" key="6">
    <source>
        <dbReference type="EMBL" id="OOC53606.1"/>
    </source>
</evidence>
<evidence type="ECO:0000259" key="5">
    <source>
        <dbReference type="PROSITE" id="PS50977"/>
    </source>
</evidence>
<proteinExistence type="predicted"/>
<dbReference type="GO" id="GO:0003700">
    <property type="term" value="F:DNA-binding transcription factor activity"/>
    <property type="evidence" value="ECO:0007669"/>
    <property type="project" value="TreeGrafter"/>
</dbReference>
<dbReference type="Pfam" id="PF00440">
    <property type="entry name" value="TetR_N"/>
    <property type="match status" value="1"/>
</dbReference>
<gene>
    <name evidence="6" type="ORF">NOSIN_07160</name>
</gene>
<dbReference type="SUPFAM" id="SSF48498">
    <property type="entry name" value="Tetracyclin repressor-like, C-terminal domain"/>
    <property type="match status" value="1"/>
</dbReference>
<dbReference type="PROSITE" id="PS50977">
    <property type="entry name" value="HTH_TETR_2"/>
    <property type="match status" value="1"/>
</dbReference>
<dbReference type="EMBL" id="MCOK01000001">
    <property type="protein sequence ID" value="OOC53606.1"/>
    <property type="molecule type" value="Genomic_DNA"/>
</dbReference>
<comment type="caution">
    <text evidence="6">The sequence shown here is derived from an EMBL/GenBank/DDBJ whole genome shotgun (WGS) entry which is preliminary data.</text>
</comment>
<dbReference type="InterPro" id="IPR011075">
    <property type="entry name" value="TetR_C"/>
</dbReference>
<dbReference type="RefSeq" id="WP_077689993.1">
    <property type="nucleotide sequence ID" value="NZ_VWVT01000008.1"/>
</dbReference>
<reference evidence="7" key="1">
    <citation type="submission" date="2016-08" db="EMBL/GenBank/DDBJ databases">
        <authorList>
            <person name="Tokovenko B."/>
            <person name="Kalinowski J."/>
        </authorList>
    </citation>
    <scope>NUCLEOTIDE SEQUENCE [LARGE SCALE GENOMIC DNA]</scope>
    <source>
        <strain evidence="7">UTMC102</strain>
    </source>
</reference>
<keyword evidence="2 4" id="KW-0238">DNA-binding</keyword>
<dbReference type="GO" id="GO:0000976">
    <property type="term" value="F:transcription cis-regulatory region binding"/>
    <property type="evidence" value="ECO:0007669"/>
    <property type="project" value="TreeGrafter"/>
</dbReference>
<dbReference type="Pfam" id="PF16859">
    <property type="entry name" value="TetR_C_11"/>
    <property type="match status" value="1"/>
</dbReference>
<dbReference type="PANTHER" id="PTHR30055">
    <property type="entry name" value="HTH-TYPE TRANSCRIPTIONAL REGULATOR RUTR"/>
    <property type="match status" value="1"/>
</dbReference>
<name>A0A1V3BZD0_9ACTN</name>
<dbReference type="Gene3D" id="1.10.357.10">
    <property type="entry name" value="Tetracycline Repressor, domain 2"/>
    <property type="match status" value="1"/>
</dbReference>
<dbReference type="InterPro" id="IPR001647">
    <property type="entry name" value="HTH_TetR"/>
</dbReference>
<keyword evidence="1" id="KW-0805">Transcription regulation</keyword>
<evidence type="ECO:0000256" key="3">
    <source>
        <dbReference type="ARBA" id="ARBA00023163"/>
    </source>
</evidence>
<dbReference type="STRING" id="501010.NOSIN_07160"/>